<keyword evidence="2" id="KW-1185">Reference proteome</keyword>
<reference evidence="1 2" key="1">
    <citation type="submission" date="2020-02" db="EMBL/GenBank/DDBJ databases">
        <title>Draft genome sequence of Haematococcus lacustris strain NIES-144.</title>
        <authorList>
            <person name="Morimoto D."/>
            <person name="Nakagawa S."/>
            <person name="Yoshida T."/>
            <person name="Sawayama S."/>
        </authorList>
    </citation>
    <scope>NUCLEOTIDE SEQUENCE [LARGE SCALE GENOMIC DNA]</scope>
    <source>
        <strain evidence="1 2">NIES-144</strain>
    </source>
</reference>
<dbReference type="AlphaFoldDB" id="A0A6A0A5V6"/>
<dbReference type="Proteomes" id="UP000485058">
    <property type="component" value="Unassembled WGS sequence"/>
</dbReference>
<organism evidence="1 2">
    <name type="scientific">Haematococcus lacustris</name>
    <name type="common">Green alga</name>
    <name type="synonym">Haematococcus pluvialis</name>
    <dbReference type="NCBI Taxonomy" id="44745"/>
    <lineage>
        <taxon>Eukaryota</taxon>
        <taxon>Viridiplantae</taxon>
        <taxon>Chlorophyta</taxon>
        <taxon>core chlorophytes</taxon>
        <taxon>Chlorophyceae</taxon>
        <taxon>CS clade</taxon>
        <taxon>Chlamydomonadales</taxon>
        <taxon>Haematococcaceae</taxon>
        <taxon>Haematococcus</taxon>
    </lineage>
</organism>
<evidence type="ECO:0000313" key="1">
    <source>
        <dbReference type="EMBL" id="GFH27889.1"/>
    </source>
</evidence>
<comment type="caution">
    <text evidence="1">The sequence shown here is derived from an EMBL/GenBank/DDBJ whole genome shotgun (WGS) entry which is preliminary data.</text>
</comment>
<name>A0A6A0A5V6_HAELA</name>
<gene>
    <name evidence="1" type="ORF">HaLaN_26278</name>
</gene>
<protein>
    <submittedName>
        <fullName evidence="1">Uncharacterized protein</fullName>
    </submittedName>
</protein>
<sequence>MAGKAEAIAKEVQAENELLMGQVLVLVPPLGCPPLLLPPLGSSWQLVLVPPLGWTPLLLPPLGSSWQLARFDDIEWVQHEYCDGASASAT</sequence>
<evidence type="ECO:0000313" key="2">
    <source>
        <dbReference type="Proteomes" id="UP000485058"/>
    </source>
</evidence>
<proteinExistence type="predicted"/>
<dbReference type="EMBL" id="BLLF01003660">
    <property type="protein sequence ID" value="GFH27889.1"/>
    <property type="molecule type" value="Genomic_DNA"/>
</dbReference>
<accession>A0A6A0A5V6</accession>